<dbReference type="Pfam" id="PF13676">
    <property type="entry name" value="TIR_2"/>
    <property type="match status" value="1"/>
</dbReference>
<dbReference type="HOGENOM" id="CLU_021307_1_0_3"/>
<protein>
    <submittedName>
        <fullName evidence="2">TIR protein</fullName>
    </submittedName>
</protein>
<dbReference type="Gene3D" id="3.40.50.10140">
    <property type="entry name" value="Toll/interleukin-1 receptor homology (TIR) domain"/>
    <property type="match status" value="1"/>
</dbReference>
<dbReference type="EMBL" id="CP002198">
    <property type="protein sequence ID" value="ADN13177.1"/>
    <property type="molecule type" value="Genomic_DNA"/>
</dbReference>
<dbReference type="Pfam" id="PF14516">
    <property type="entry name" value="AAA_35"/>
    <property type="match status" value="1"/>
</dbReference>
<organism evidence="2 3">
    <name type="scientific">Gloeothece verrucosa (strain PCC 7822)</name>
    <name type="common">Cyanothece sp. (strain PCC 7822)</name>
    <dbReference type="NCBI Taxonomy" id="497965"/>
    <lineage>
        <taxon>Bacteria</taxon>
        <taxon>Bacillati</taxon>
        <taxon>Cyanobacteriota</taxon>
        <taxon>Cyanophyceae</taxon>
        <taxon>Oscillatoriophycideae</taxon>
        <taxon>Chroococcales</taxon>
        <taxon>Aphanothecaceae</taxon>
        <taxon>Gloeothece</taxon>
        <taxon>Gloeothece verrucosa</taxon>
    </lineage>
</organism>
<accession>E0UFR6</accession>
<dbReference type="eggNOG" id="COG1672">
    <property type="taxonomic scope" value="Bacteria"/>
</dbReference>
<dbReference type="InterPro" id="IPR000157">
    <property type="entry name" value="TIR_dom"/>
</dbReference>
<gene>
    <name evidence="2" type="ordered locus">Cyan7822_1170</name>
</gene>
<dbReference type="InterPro" id="IPR035897">
    <property type="entry name" value="Toll_tir_struct_dom_sf"/>
</dbReference>
<dbReference type="Gene3D" id="3.40.50.300">
    <property type="entry name" value="P-loop containing nucleotide triphosphate hydrolases"/>
    <property type="match status" value="1"/>
</dbReference>
<dbReference type="InterPro" id="IPR027417">
    <property type="entry name" value="P-loop_NTPase"/>
</dbReference>
<dbReference type="Proteomes" id="UP000008206">
    <property type="component" value="Chromosome"/>
</dbReference>
<evidence type="ECO:0000259" key="1">
    <source>
        <dbReference type="Pfam" id="PF13676"/>
    </source>
</evidence>
<evidence type="ECO:0000313" key="3">
    <source>
        <dbReference type="Proteomes" id="UP000008206"/>
    </source>
</evidence>
<dbReference type="GO" id="GO:0007165">
    <property type="term" value="P:signal transduction"/>
    <property type="evidence" value="ECO:0007669"/>
    <property type="project" value="InterPro"/>
</dbReference>
<dbReference type="OrthoDB" id="5522963at2"/>
<name>E0UFR6_GLOV7</name>
<dbReference type="AlphaFoldDB" id="E0UFR6"/>
<dbReference type="KEGG" id="cyj:Cyan7822_1170"/>
<proteinExistence type="predicted"/>
<dbReference type="STRING" id="497965.Cyan7822_1170"/>
<reference evidence="3" key="1">
    <citation type="journal article" date="2011" name="MBio">
        <title>Novel metabolic attributes of the genus Cyanothece, comprising a group of unicellular nitrogen-fixing Cyanobacteria.</title>
        <authorList>
            <person name="Bandyopadhyay A."/>
            <person name="Elvitigala T."/>
            <person name="Welsh E."/>
            <person name="Stockel J."/>
            <person name="Liberton M."/>
            <person name="Min H."/>
            <person name="Sherman L.A."/>
            <person name="Pakrasi H.B."/>
        </authorList>
    </citation>
    <scope>NUCLEOTIDE SEQUENCE [LARGE SCALE GENOMIC DNA]</scope>
    <source>
        <strain evidence="3">PCC 7822</strain>
    </source>
</reference>
<dbReference type="RefSeq" id="WP_013321284.1">
    <property type="nucleotide sequence ID" value="NC_014501.1"/>
</dbReference>
<keyword evidence="3" id="KW-1185">Reference proteome</keyword>
<dbReference type="SUPFAM" id="SSF52540">
    <property type="entry name" value="P-loop containing nucleoside triphosphate hydrolases"/>
    <property type="match status" value="1"/>
</dbReference>
<evidence type="ECO:0000313" key="2">
    <source>
        <dbReference type="EMBL" id="ADN13177.1"/>
    </source>
</evidence>
<feature type="domain" description="TIR" evidence="1">
    <location>
        <begin position="56"/>
        <end position="162"/>
    </location>
</feature>
<sequence length="563" mass="64889">MWKILSQNVLEKVTKQNANSILTSQILPSKQAVNTERFTSQTPPKIWLGYPKRELERNIAKTIAQALKLAGYDLLMGNRQNVGQRKTWTQKLETEYQECDCLVFLLTGESLISELMTEGLKRAISIRQSRQNPKPLIIAVRVNLGFNAPISPELEYYVNQIQQWQWYSQKDTRVIIEKILHQLSQLSTQLLTASESSVFSHQLYKIQQPLKTVFSPREVQPLPFTKPELPDASNSSTSPFYIERIPYQQQSYQAIVKPGALIRICAPRQRGKTSLLNRILAYAAAQNYHTVLLDFQQLDKSILSNLEVLLRWFCLSIARQLNLSPNLDEYWDEDIGVKASSTVYLQSYLLSVIENPIVIALEEVSEIFDHIALTQDFFTLLRSWHEKSKVNSTWAKMRLVMVQSTDTYIPININQSPLNVGLGINLPGFSVEEVQVLVKKHQLRLTPTQIGQLMELLEGHPYLIRLTLYHLSQRKITFTRLLETATTDVGIYSDHLHTLLWKLQQEQDLAKAFRQVLFSSSPVQLDYHQGFKLKYLGLVSLDNEQYTVSCNLYRLYFQERLGL</sequence>